<dbReference type="STRING" id="512565.AMIS_39730"/>
<protein>
    <recommendedName>
        <fullName evidence="2">CHAT domain-containing protein</fullName>
    </recommendedName>
</protein>
<organism evidence="3 4">
    <name type="scientific">Actinoplanes missouriensis (strain ATCC 14538 / DSM 43046 / CBS 188.64 / JCM 3121 / NBRC 102363 / NCIMB 12654 / NRRL B-3342 / UNCC 431)</name>
    <dbReference type="NCBI Taxonomy" id="512565"/>
    <lineage>
        <taxon>Bacteria</taxon>
        <taxon>Bacillati</taxon>
        <taxon>Actinomycetota</taxon>
        <taxon>Actinomycetes</taxon>
        <taxon>Micromonosporales</taxon>
        <taxon>Micromonosporaceae</taxon>
        <taxon>Actinoplanes</taxon>
    </lineage>
</organism>
<evidence type="ECO:0000313" key="4">
    <source>
        <dbReference type="Proteomes" id="UP000007882"/>
    </source>
</evidence>
<dbReference type="Proteomes" id="UP000007882">
    <property type="component" value="Chromosome"/>
</dbReference>
<evidence type="ECO:0000313" key="3">
    <source>
        <dbReference type="EMBL" id="BAL89193.1"/>
    </source>
</evidence>
<dbReference type="PATRIC" id="fig|512565.3.peg.3959"/>
<dbReference type="Pfam" id="PF12770">
    <property type="entry name" value="CHAT"/>
    <property type="match status" value="1"/>
</dbReference>
<feature type="domain" description="CHAT" evidence="2">
    <location>
        <begin position="650"/>
        <end position="790"/>
    </location>
</feature>
<dbReference type="InterPro" id="IPR024983">
    <property type="entry name" value="CHAT_dom"/>
</dbReference>
<dbReference type="KEGG" id="ams:AMIS_39730"/>
<sequence length="828" mass="88701">MLVSGPFGPVPQGSLLSRRAPRSLTAPVLGDTPGTPWLDHTREQLAAGRIVILGASIGAPAPVLVLTPESLRAGLARLPRGELVAVAQAPLRELRRLAGDAALVELVTVTRTSLIVWHADLDDFFDLARLLRGYRVRDSGDDAVASPAETDDHRRAGAAVDMYRADGLAQRQRPDTGSGTVSPVQTPASAGMRPGTNAVPGRGAPTGGIEGPGAFGRASPEVSDPVDERRFLGVVVTSPDGTPWHRGLPVGSPFRLMVRIGPPHPAGVVPATRAFPAGQLPRTDRGWGLVALATSDDLAIDDRARWLFLPPRGTSWSCDCPVSLFEHSCPPDARQEWLSLAAETPGVPCRARITVRVYYGAVLLQAVDIVVPVGADPDPPRGEIVYSRDPHLRDPEMHDHRGMSCHVGPSADGRHTLVVNNGYNRPVRVSFADRQGDTAAAALRHVLYDTQFHTDATPKHRNGPHGQPVKSAEEYLHDLRRLAGAGATVYRALLSDHGNEQSLRHWLDTEVVLTGAPPVIQVARSATSRVSVPWQALYTEPLVDGPDAADVCPSVWERGPGSAVADAPARCPHREKHDWDRGTICPFGFWGLANVLEHPPSSLDRILPRTTSATAPPSVVVAVNPTLRDHQRHLGRVSTLIGGRDLNVTTSWRELRSAAADGTDVLYFFGHGRLAVVDGLPTQQPALELGSEEWITPGRLGSWSATARWRYRRPLVILNGCGTGETLSDLLAGFVDAFVNSLRGAGVIATEIAVESRAAQYAMEAFLARMWAGDTAGGALRAVRWQLLSSGSVLGLAYTPHCDAFLTLPGHSTLTGDSTLTDDRKGRP</sequence>
<gene>
    <name evidence="3" type="ordered locus">AMIS_39730</name>
</gene>
<name>I0H856_ACTM4</name>
<dbReference type="EMBL" id="AP012319">
    <property type="protein sequence ID" value="BAL89193.1"/>
    <property type="molecule type" value="Genomic_DNA"/>
</dbReference>
<dbReference type="eggNOG" id="ENOG5033MCS">
    <property type="taxonomic scope" value="Bacteria"/>
</dbReference>
<dbReference type="AlphaFoldDB" id="I0H856"/>
<keyword evidence="4" id="KW-1185">Reference proteome</keyword>
<proteinExistence type="predicted"/>
<dbReference type="RefSeq" id="WP_014444087.1">
    <property type="nucleotide sequence ID" value="NC_017093.1"/>
</dbReference>
<reference evidence="3 4" key="1">
    <citation type="submission" date="2012-02" db="EMBL/GenBank/DDBJ databases">
        <title>Complete genome sequence of Actinoplanes missouriensis 431 (= NBRC 102363).</title>
        <authorList>
            <person name="Ohnishi Y."/>
            <person name="Ishikawa J."/>
            <person name="Sekine M."/>
            <person name="Hosoyama A."/>
            <person name="Harada T."/>
            <person name="Narita H."/>
            <person name="Hata T."/>
            <person name="Konno Y."/>
            <person name="Tutikane K."/>
            <person name="Fujita N."/>
            <person name="Horinouchi S."/>
            <person name="Hayakawa M."/>
        </authorList>
    </citation>
    <scope>NUCLEOTIDE SEQUENCE [LARGE SCALE GENOMIC DNA]</scope>
    <source>
        <strain evidence="4">ATCC 14538 / DSM 43046 / CBS 188.64 / JCM 3121 / NBRC 102363 / NCIMB 12654 / NRRL B-3342 / UNCC 431</strain>
    </source>
</reference>
<feature type="compositionally biased region" description="Polar residues" evidence="1">
    <location>
        <begin position="175"/>
        <end position="188"/>
    </location>
</feature>
<dbReference type="OrthoDB" id="5183603at2"/>
<feature type="region of interest" description="Disordered" evidence="1">
    <location>
        <begin position="169"/>
        <end position="207"/>
    </location>
</feature>
<evidence type="ECO:0000259" key="2">
    <source>
        <dbReference type="Pfam" id="PF12770"/>
    </source>
</evidence>
<dbReference type="HOGENOM" id="CLU_342164_0_0_11"/>
<accession>I0H856</accession>
<evidence type="ECO:0000256" key="1">
    <source>
        <dbReference type="SAM" id="MobiDB-lite"/>
    </source>
</evidence>